<proteinExistence type="predicted"/>
<dbReference type="EMBL" id="DRXE01000084">
    <property type="protein sequence ID" value="HHM67561.1"/>
    <property type="molecule type" value="Genomic_DNA"/>
</dbReference>
<accession>A0A7C5RDY9</accession>
<organism evidence="2">
    <name type="scientific">Thermus caliditerrae</name>
    <dbReference type="NCBI Taxonomy" id="1330700"/>
    <lineage>
        <taxon>Bacteria</taxon>
        <taxon>Thermotogati</taxon>
        <taxon>Deinococcota</taxon>
        <taxon>Deinococci</taxon>
        <taxon>Thermales</taxon>
        <taxon>Thermaceae</taxon>
        <taxon>Thermus</taxon>
    </lineage>
</organism>
<keyword evidence="1" id="KW-0472">Membrane</keyword>
<reference evidence="2" key="1">
    <citation type="journal article" date="2020" name="mSystems">
        <title>Genome- and Community-Level Interaction Insights into Carbon Utilization and Element Cycling Functions of Hydrothermarchaeota in Hydrothermal Sediment.</title>
        <authorList>
            <person name="Zhou Z."/>
            <person name="Liu Y."/>
            <person name="Xu W."/>
            <person name="Pan J."/>
            <person name="Luo Z.H."/>
            <person name="Li M."/>
        </authorList>
    </citation>
    <scope>NUCLEOTIDE SEQUENCE [LARGE SCALE GENOMIC DNA]</scope>
    <source>
        <strain evidence="2">SpSt-1071</strain>
    </source>
</reference>
<name>A0A7C5RDY9_9DEIN</name>
<keyword evidence="1" id="KW-1133">Transmembrane helix</keyword>
<sequence>MPLAEVAFSRLSPLAFWAGVGVLLLALLLGEVPWVALLLLYPWWRLGQGFRLALFPQHLEVHPPLGFRRRIPLAQVREVEVAFWSAGPLARGRPALFLGLEGGERLPLPLPEPEAWQERIRALLAGQTSGSGSRDG</sequence>
<feature type="transmembrane region" description="Helical" evidence="1">
    <location>
        <begin position="15"/>
        <end position="41"/>
    </location>
</feature>
<evidence type="ECO:0000256" key="1">
    <source>
        <dbReference type="SAM" id="Phobius"/>
    </source>
</evidence>
<protein>
    <recommendedName>
        <fullName evidence="3">PH domain-containing protein</fullName>
    </recommendedName>
</protein>
<evidence type="ECO:0008006" key="3">
    <source>
        <dbReference type="Google" id="ProtNLM"/>
    </source>
</evidence>
<evidence type="ECO:0000313" key="2">
    <source>
        <dbReference type="EMBL" id="HHM67561.1"/>
    </source>
</evidence>
<keyword evidence="1" id="KW-0812">Transmembrane</keyword>
<gene>
    <name evidence="2" type="ORF">ENM28_02370</name>
</gene>
<dbReference type="AlphaFoldDB" id="A0A7C5RDY9"/>
<comment type="caution">
    <text evidence="2">The sequence shown here is derived from an EMBL/GenBank/DDBJ whole genome shotgun (WGS) entry which is preliminary data.</text>
</comment>